<feature type="region of interest" description="Disordered" evidence="3">
    <location>
        <begin position="102"/>
        <end position="141"/>
    </location>
</feature>
<reference evidence="5" key="1">
    <citation type="submission" date="2005-07" db="EMBL/GenBank/DDBJ databases">
        <title>Complete sequence of Prochlorococcus marinus str. MIT 9312.</title>
        <authorList>
            <consortium name="US DOE Joint Genome Institute"/>
            <person name="Copeland A."/>
            <person name="Lucas S."/>
            <person name="Lapidus A."/>
            <person name="Barry K."/>
            <person name="Detter J.C."/>
            <person name="Glavina T."/>
            <person name="Hammon N."/>
            <person name="Israni S."/>
            <person name="Pitluck S."/>
            <person name="Thiel J."/>
            <person name="Schmutz J."/>
            <person name="Larimer F."/>
            <person name="Land M."/>
            <person name="Kyrpides N."/>
            <person name="Lykidis A."/>
            <person name="Richardson P."/>
        </authorList>
    </citation>
    <scope>NUCLEOTIDE SEQUENCE [LARGE SCALE GENOMIC DNA]</scope>
    <source>
        <strain evidence="5">MIT 9312</strain>
    </source>
</reference>
<organism evidence="4 5">
    <name type="scientific">Prochlorococcus marinus (strain MIT 9312)</name>
    <dbReference type="NCBI Taxonomy" id="74546"/>
    <lineage>
        <taxon>Bacteria</taxon>
        <taxon>Bacillati</taxon>
        <taxon>Cyanobacteriota</taxon>
        <taxon>Cyanophyceae</taxon>
        <taxon>Synechococcales</taxon>
        <taxon>Prochlorococcaceae</taxon>
        <taxon>Prochlorococcus</taxon>
    </lineage>
</organism>
<sequence length="141" mass="16003">MNHCLIQAVINSAPQMRYTQENQTPIAEMIVNFKGLRSEDPARELKILGWGNIAQEMIEELKEGQNIVIEGRLRMNSVTRKDGTKEKQPELTASKIHKITPVDIIKTDQEENNGSFDKKENAKNSSWDSSPLVPQVDEIPF</sequence>
<dbReference type="PROSITE" id="PS50935">
    <property type="entry name" value="SSB"/>
    <property type="match status" value="1"/>
</dbReference>
<name>Q31C31_PROM9</name>
<dbReference type="AlphaFoldDB" id="Q31C31"/>
<dbReference type="SUPFAM" id="SSF50249">
    <property type="entry name" value="Nucleic acid-binding proteins"/>
    <property type="match status" value="1"/>
</dbReference>
<dbReference type="OrthoDB" id="513679at2"/>
<dbReference type="InterPro" id="IPR012340">
    <property type="entry name" value="NA-bd_OB-fold"/>
</dbReference>
<evidence type="ECO:0000256" key="3">
    <source>
        <dbReference type="SAM" id="MobiDB-lite"/>
    </source>
</evidence>
<dbReference type="RefSeq" id="WP_011376062.1">
    <property type="nucleotide sequence ID" value="NC_007577.1"/>
</dbReference>
<evidence type="ECO:0000313" key="5">
    <source>
        <dbReference type="Proteomes" id="UP000002715"/>
    </source>
</evidence>
<evidence type="ECO:0008006" key="6">
    <source>
        <dbReference type="Google" id="ProtNLM"/>
    </source>
</evidence>
<evidence type="ECO:0000313" key="4">
    <source>
        <dbReference type="EMBL" id="ABB49564.1"/>
    </source>
</evidence>
<dbReference type="Pfam" id="PF00436">
    <property type="entry name" value="SSB"/>
    <property type="match status" value="1"/>
</dbReference>
<dbReference type="Gene3D" id="2.40.50.140">
    <property type="entry name" value="Nucleic acid-binding proteins"/>
    <property type="match status" value="1"/>
</dbReference>
<dbReference type="GO" id="GO:0003697">
    <property type="term" value="F:single-stranded DNA binding"/>
    <property type="evidence" value="ECO:0007669"/>
    <property type="project" value="InterPro"/>
</dbReference>
<dbReference type="HOGENOM" id="CLU_109737_0_0_3"/>
<dbReference type="InterPro" id="IPR000424">
    <property type="entry name" value="Primosome_PriB/ssb"/>
</dbReference>
<keyword evidence="1 2" id="KW-0238">DNA-binding</keyword>
<dbReference type="EMBL" id="CP000111">
    <property type="protein sequence ID" value="ABB49564.1"/>
    <property type="molecule type" value="Genomic_DNA"/>
</dbReference>
<evidence type="ECO:0000256" key="2">
    <source>
        <dbReference type="PROSITE-ProRule" id="PRU00252"/>
    </source>
</evidence>
<dbReference type="eggNOG" id="COG0629">
    <property type="taxonomic scope" value="Bacteria"/>
</dbReference>
<dbReference type="CDD" id="cd04496">
    <property type="entry name" value="SSB_OBF"/>
    <property type="match status" value="1"/>
</dbReference>
<gene>
    <name evidence="4" type="ordered locus">PMT9312_0503</name>
</gene>
<proteinExistence type="predicted"/>
<dbReference type="KEGG" id="pmi:PMT9312_0503"/>
<dbReference type="STRING" id="74546.PMT9312_0503"/>
<evidence type="ECO:0000256" key="1">
    <source>
        <dbReference type="ARBA" id="ARBA00023125"/>
    </source>
</evidence>
<accession>Q31C31</accession>
<dbReference type="Proteomes" id="UP000002715">
    <property type="component" value="Chromosome"/>
</dbReference>
<protein>
    <recommendedName>
        <fullName evidence="6">Single-stranded DNA-binding protein</fullName>
    </recommendedName>
</protein>